<keyword evidence="1" id="KW-0175">Coiled coil</keyword>
<dbReference type="STRING" id="1120976.SAMN03080606_02739"/>
<evidence type="ECO:0008006" key="4">
    <source>
        <dbReference type="Google" id="ProtNLM"/>
    </source>
</evidence>
<dbReference type="EMBL" id="FMUS01000018">
    <property type="protein sequence ID" value="SCY85137.1"/>
    <property type="molecule type" value="Genomic_DNA"/>
</dbReference>
<evidence type="ECO:0000256" key="1">
    <source>
        <dbReference type="SAM" id="Coils"/>
    </source>
</evidence>
<dbReference type="AlphaFoldDB" id="A0A1G5JA70"/>
<gene>
    <name evidence="2" type="ORF">SAMN03080606_02739</name>
</gene>
<dbReference type="RefSeq" id="WP_207647923.1">
    <property type="nucleotide sequence ID" value="NZ_FMUS01000018.1"/>
</dbReference>
<reference evidence="2 3" key="1">
    <citation type="submission" date="2016-10" db="EMBL/GenBank/DDBJ databases">
        <authorList>
            <person name="de Groot N.N."/>
        </authorList>
    </citation>
    <scope>NUCLEOTIDE SEQUENCE [LARGE SCALE GENOMIC DNA]</scope>
    <source>
        <strain evidence="2 3">DSM 18978</strain>
    </source>
</reference>
<keyword evidence="3" id="KW-1185">Reference proteome</keyword>
<feature type="coiled-coil region" evidence="1">
    <location>
        <begin position="62"/>
        <end position="121"/>
    </location>
</feature>
<evidence type="ECO:0000313" key="3">
    <source>
        <dbReference type="Proteomes" id="UP000198636"/>
    </source>
</evidence>
<accession>A0A1G5JA70</accession>
<evidence type="ECO:0000313" key="2">
    <source>
        <dbReference type="EMBL" id="SCY85137.1"/>
    </source>
</evidence>
<dbReference type="Proteomes" id="UP000198636">
    <property type="component" value="Unassembled WGS sequence"/>
</dbReference>
<sequence>MSVLKLLEELEDIIESGSSIPFANKVMVDRNDALEIIKEVRIHLPDEIKQAQWIKEERQRILVEAQQEADMILEEANKHIRELIEEDEITKRAQKQAEEIIAQAQNNAKEMRIGAREYVDELLGLTEDKLIEIIETVKENRNEIKGMKG</sequence>
<name>A0A1G5JA70_9FIRM</name>
<proteinExistence type="predicted"/>
<organism evidence="2 3">
    <name type="scientific">Alkaliphilus peptidifermentans DSM 18978</name>
    <dbReference type="NCBI Taxonomy" id="1120976"/>
    <lineage>
        <taxon>Bacteria</taxon>
        <taxon>Bacillati</taxon>
        <taxon>Bacillota</taxon>
        <taxon>Clostridia</taxon>
        <taxon>Peptostreptococcales</taxon>
        <taxon>Natronincolaceae</taxon>
        <taxon>Alkaliphilus</taxon>
    </lineage>
</organism>
<protein>
    <recommendedName>
        <fullName evidence="4">ATPase</fullName>
    </recommendedName>
</protein>